<evidence type="ECO:0000313" key="2">
    <source>
        <dbReference type="EMBL" id="MDX3038273.1"/>
    </source>
</evidence>
<reference evidence="2 4" key="2">
    <citation type="journal article" date="2023" name="Microb. Genom.">
        <title>Mesoterricola silvestris gen. nov., sp. nov., Mesoterricola sediminis sp. nov., Geothrix oryzae sp. nov., Geothrix edaphica sp. nov., Geothrix rubra sp. nov., and Geothrix limicola sp. nov., six novel members of Acidobacteriota isolated from soils.</title>
        <authorList>
            <person name="Weisberg A.J."/>
            <person name="Pearce E."/>
            <person name="Kramer C.G."/>
            <person name="Chang J.H."/>
            <person name="Clarke C.R."/>
        </authorList>
    </citation>
    <scope>NUCLEOTIDE SEQUENCE [LARGE SCALE GENOMIC DNA]</scope>
    <source>
        <strain evidence="2 4">NE20-4-1</strain>
    </source>
</reference>
<reference evidence="1" key="1">
    <citation type="submission" date="2020-09" db="EMBL/GenBank/DDBJ databases">
        <title>Streptomyces canutascabiei sp. nov., which causes potato common scab and is distributed across the world.</title>
        <authorList>
            <person name="Nguyen H.P."/>
            <person name="Weisberg A.J."/>
            <person name="Chang J.H."/>
            <person name="Clarke C.R."/>
        </authorList>
    </citation>
    <scope>NUCLEOTIDE SEQUENCE</scope>
    <source>
        <strain evidence="1">ID-01-6.2a</strain>
    </source>
</reference>
<keyword evidence="4" id="KW-1185">Reference proteome</keyword>
<sequence>MAAEIQLDEITRILTGTVVRSVGRAADMGVVEFDGLQGETVMIHMQCPFRIVRNGRILVGSRDMRYAQKGAGPQAFDEFRMIYDAQTTTLNGALGQLRPSVDGVTVGEAGELTVSWEQGFRLEVFPDCSGKIEAWRAFVRGGAHHGFPPETI</sequence>
<dbReference type="EMBL" id="JARAWJ010000008">
    <property type="protein sequence ID" value="MDX3038273.1"/>
    <property type="molecule type" value="Genomic_DNA"/>
</dbReference>
<dbReference type="Proteomes" id="UP000661025">
    <property type="component" value="Unassembled WGS sequence"/>
</dbReference>
<name>A0A927L5T8_9ACTN</name>
<organism evidence="1 3">
    <name type="scientific">Streptomyces caniscabiei</name>
    <dbReference type="NCBI Taxonomy" id="2746961"/>
    <lineage>
        <taxon>Bacteria</taxon>
        <taxon>Bacillati</taxon>
        <taxon>Actinomycetota</taxon>
        <taxon>Actinomycetes</taxon>
        <taxon>Kitasatosporales</taxon>
        <taxon>Streptomycetaceae</taxon>
        <taxon>Streptomyces</taxon>
    </lineage>
</organism>
<protein>
    <submittedName>
        <fullName evidence="1">Uncharacterized protein</fullName>
    </submittedName>
</protein>
<dbReference type="GeneID" id="79935385"/>
<gene>
    <name evidence="1" type="ORF">IHE70_23395</name>
    <name evidence="2" type="ORF">PV383_13990</name>
</gene>
<dbReference type="RefSeq" id="WP_045563534.1">
    <property type="nucleotide sequence ID" value="NZ_CP119182.1"/>
</dbReference>
<dbReference type="AlphaFoldDB" id="A0A927L5T8"/>
<dbReference type="Proteomes" id="UP001282474">
    <property type="component" value="Unassembled WGS sequence"/>
</dbReference>
<evidence type="ECO:0000313" key="4">
    <source>
        <dbReference type="Proteomes" id="UP001282474"/>
    </source>
</evidence>
<comment type="caution">
    <text evidence="1">The sequence shown here is derived from an EMBL/GenBank/DDBJ whole genome shotgun (WGS) entry which is preliminary data.</text>
</comment>
<dbReference type="EMBL" id="JACYXT010000010">
    <property type="protein sequence ID" value="MBD9726112.1"/>
    <property type="molecule type" value="Genomic_DNA"/>
</dbReference>
<evidence type="ECO:0000313" key="1">
    <source>
        <dbReference type="EMBL" id="MBD9726112.1"/>
    </source>
</evidence>
<evidence type="ECO:0000313" key="3">
    <source>
        <dbReference type="Proteomes" id="UP000661025"/>
    </source>
</evidence>
<proteinExistence type="predicted"/>
<accession>A0A927L5T8</accession>